<feature type="compositionally biased region" description="Basic and acidic residues" evidence="5">
    <location>
        <begin position="148"/>
        <end position="159"/>
    </location>
</feature>
<reference evidence="8 9" key="1">
    <citation type="journal article" date="2017" name="G3 (Bethesda)">
        <title>First Draft Genome Sequence of the Pathogenic Fungus Lomentospora prolificans (Formerly Scedosporium prolificans).</title>
        <authorList>
            <person name="Luo R."/>
            <person name="Zimin A."/>
            <person name="Workman R."/>
            <person name="Fan Y."/>
            <person name="Pertea G."/>
            <person name="Grossman N."/>
            <person name="Wear M.P."/>
            <person name="Jia B."/>
            <person name="Miller H."/>
            <person name="Casadevall A."/>
            <person name="Timp W."/>
            <person name="Zhang S.X."/>
            <person name="Salzberg S.L."/>
        </authorList>
    </citation>
    <scope>NUCLEOTIDE SEQUENCE [LARGE SCALE GENOMIC DNA]</scope>
    <source>
        <strain evidence="8 9">JHH-5317</strain>
    </source>
</reference>
<dbReference type="GO" id="GO:0016020">
    <property type="term" value="C:membrane"/>
    <property type="evidence" value="ECO:0007669"/>
    <property type="project" value="UniProtKB-SubCell"/>
</dbReference>
<dbReference type="InterPro" id="IPR045863">
    <property type="entry name" value="CorA_TM1_TM2"/>
</dbReference>
<dbReference type="Pfam" id="PF22893">
    <property type="entry name" value="ULD_2"/>
    <property type="match status" value="1"/>
</dbReference>
<feature type="compositionally biased region" description="Basic and acidic residues" evidence="5">
    <location>
        <begin position="591"/>
        <end position="604"/>
    </location>
</feature>
<keyword evidence="4 6" id="KW-0472">Membrane</keyword>
<evidence type="ECO:0000256" key="5">
    <source>
        <dbReference type="SAM" id="MobiDB-lite"/>
    </source>
</evidence>
<evidence type="ECO:0000313" key="8">
    <source>
        <dbReference type="EMBL" id="PKS08712.1"/>
    </source>
</evidence>
<dbReference type="STRING" id="41688.A0A2N3N8M3"/>
<protein>
    <recommendedName>
        <fullName evidence="7">Ubiquitin-like domain-containing protein</fullName>
    </recommendedName>
</protein>
<keyword evidence="9" id="KW-1185">Reference proteome</keyword>
<accession>A0A2N3N8M3</accession>
<evidence type="ECO:0000256" key="2">
    <source>
        <dbReference type="ARBA" id="ARBA00022692"/>
    </source>
</evidence>
<feature type="region of interest" description="Disordered" evidence="5">
    <location>
        <begin position="1"/>
        <end position="47"/>
    </location>
</feature>
<feature type="domain" description="Ubiquitin-like" evidence="7">
    <location>
        <begin position="50"/>
        <end position="131"/>
    </location>
</feature>
<evidence type="ECO:0000256" key="6">
    <source>
        <dbReference type="SAM" id="Phobius"/>
    </source>
</evidence>
<sequence>MERDEAREEDREFREPLSERRGKNVTFADGDENTDSATPEPAQAKHPVDQAVVKLKDAVGRKYSLPFHLVNTWEGITTAIQQAFTNVDFAEAQVRRGEYDLLTSDGEVILPLAWEHLVRPGWSVSMALWPIQSSRLGSPGHISSMPPDGERPMPPERGLDPSPAMSLPSVETDSMKVPNDWKGKDARGRSGLLATMVGNRKIFRRRRNPLHFLRPQRSETSYLSMDESVTSDEFSEEEASLQEHAAKHRLIIRCKLGEGLRRQMTVALAETEKALGPIEKLGLRSARVRWDGPKRVELASLELAVEMDEVSRSFREVDRPFPEMVWLHARRNVMNFEEFRNIARFDLSNDYTTQRVVTHLLDFIKDKKLDDNWYIKPGTILRCDTEVGEKPARSVVFVAVPYLCADSFRKFSSAKKKDGCSPQRRLYETFDSLSTSSNRDGNQFFRQNDGRDSNRILWVRQMWLLITETGVLTYGNAFRHELQGENTMIRKDVPGGSSDRKFVQLMDEQRNLFLDMQKEAHERIWYMGTSEADIADVEFELPDGTNLTASRWLALLKKDNLPLIRIAIREPNDEASIRSSKVANQDSVAARSEEDGAHSAETVHEPQAGLTPPQSDEPPADSRLLMREAALNSSKLDRRIPPFFSWSVEEGGNNIAKGFGEGTTLAVNALQLSSGHPTLLKLIRDFNAVFGYNVFNSIAPRDFESIQIFKAGVRSESEGMEPDAASQRLNLLVDGFCTELRGKVPVREEDIVWREDPADKAILIELLHETLIQTIAQGYLIMAENFRKLLMIQSCVLRDDEFKPPKKGVPSALFDSFTLIIAFVTGVAGTAEDIYRFYTRLEHRSKPYRPRHRVALANLGSAATDLLRKTGRILAEAVDEPDGGDLEHFLASVGTHYLASQVVCNVLRIPVHNRRRARDLFETYVRNLNSEIIRRPKKRQGLTVGALADELGILQGFHQWQSDTLENFYCVLAPETYPQRLRRHMDRGNLFNIEEELLERQREQLKSDIKHFRELGKLCATLLHQLSKLAEIIEDDQGKAIVVFTIVTVIFLPLSFVASYLSMSGGVDGLEMSWSDTQALFWKVAAPLTVVVALFCLGVAGKTTLVRTWQDIRQYKEEDIDAKDGAGSDGTVDSDQIIRRRKRAIWEKFRGAKD</sequence>
<feature type="compositionally biased region" description="Polar residues" evidence="5">
    <location>
        <begin position="577"/>
        <end position="587"/>
    </location>
</feature>
<evidence type="ECO:0000256" key="3">
    <source>
        <dbReference type="ARBA" id="ARBA00022989"/>
    </source>
</evidence>
<dbReference type="Gene3D" id="1.20.58.340">
    <property type="entry name" value="Magnesium transport protein CorA, transmembrane region"/>
    <property type="match status" value="1"/>
</dbReference>
<feature type="compositionally biased region" description="Basic and acidic residues" evidence="5">
    <location>
        <begin position="1"/>
        <end position="22"/>
    </location>
</feature>
<evidence type="ECO:0000256" key="4">
    <source>
        <dbReference type="ARBA" id="ARBA00023136"/>
    </source>
</evidence>
<dbReference type="EMBL" id="NLAX01000094">
    <property type="protein sequence ID" value="PKS08712.1"/>
    <property type="molecule type" value="Genomic_DNA"/>
</dbReference>
<feature type="transmembrane region" description="Helical" evidence="6">
    <location>
        <begin position="812"/>
        <end position="831"/>
    </location>
</feature>
<feature type="region of interest" description="Disordered" evidence="5">
    <location>
        <begin position="137"/>
        <end position="184"/>
    </location>
</feature>
<dbReference type="Proteomes" id="UP000233524">
    <property type="component" value="Unassembled WGS sequence"/>
</dbReference>
<dbReference type="InterPro" id="IPR054464">
    <property type="entry name" value="ULD_fung"/>
</dbReference>
<feature type="transmembrane region" description="Helical" evidence="6">
    <location>
        <begin position="1080"/>
        <end position="1100"/>
    </location>
</feature>
<keyword evidence="3 6" id="KW-1133">Transmembrane helix</keyword>
<feature type="region of interest" description="Disordered" evidence="5">
    <location>
        <begin position="575"/>
        <end position="620"/>
    </location>
</feature>
<name>A0A2N3N8M3_9PEZI</name>
<dbReference type="AlphaFoldDB" id="A0A2N3N8M3"/>
<gene>
    <name evidence="8" type="ORF">jhhlp_004765</name>
</gene>
<organism evidence="8 9">
    <name type="scientific">Lomentospora prolificans</name>
    <dbReference type="NCBI Taxonomy" id="41688"/>
    <lineage>
        <taxon>Eukaryota</taxon>
        <taxon>Fungi</taxon>
        <taxon>Dikarya</taxon>
        <taxon>Ascomycota</taxon>
        <taxon>Pezizomycotina</taxon>
        <taxon>Sordariomycetes</taxon>
        <taxon>Hypocreomycetidae</taxon>
        <taxon>Microascales</taxon>
        <taxon>Microascaceae</taxon>
        <taxon>Lomentospora</taxon>
    </lineage>
</organism>
<comment type="subcellular location">
    <subcellularLocation>
        <location evidence="1">Membrane</location>
        <topology evidence="1">Multi-pass membrane protein</topology>
    </subcellularLocation>
</comment>
<evidence type="ECO:0000256" key="1">
    <source>
        <dbReference type="ARBA" id="ARBA00004141"/>
    </source>
</evidence>
<comment type="caution">
    <text evidence="8">The sequence shown here is derived from an EMBL/GenBank/DDBJ whole genome shotgun (WGS) entry which is preliminary data.</text>
</comment>
<feature type="transmembrane region" description="Helical" evidence="6">
    <location>
        <begin position="1040"/>
        <end position="1060"/>
    </location>
</feature>
<proteinExistence type="predicted"/>
<dbReference type="VEuPathDB" id="FungiDB:jhhlp_004765"/>
<dbReference type="OrthoDB" id="3045089at2759"/>
<dbReference type="InParanoid" id="A0A2N3N8M3"/>
<evidence type="ECO:0000259" key="7">
    <source>
        <dbReference type="Pfam" id="PF22893"/>
    </source>
</evidence>
<dbReference type="SUPFAM" id="SSF144083">
    <property type="entry name" value="Magnesium transport protein CorA, transmembrane region"/>
    <property type="match status" value="1"/>
</dbReference>
<evidence type="ECO:0000313" key="9">
    <source>
        <dbReference type="Proteomes" id="UP000233524"/>
    </source>
</evidence>
<keyword evidence="2 6" id="KW-0812">Transmembrane</keyword>